<proteinExistence type="predicted"/>
<evidence type="ECO:0000256" key="3">
    <source>
        <dbReference type="ARBA" id="ARBA00022989"/>
    </source>
</evidence>
<dbReference type="GO" id="GO:0016020">
    <property type="term" value="C:membrane"/>
    <property type="evidence" value="ECO:0007669"/>
    <property type="project" value="UniProtKB-SubCell"/>
</dbReference>
<feature type="transmembrane region" description="Helical" evidence="5">
    <location>
        <begin position="111"/>
        <end position="130"/>
    </location>
</feature>
<feature type="domain" description="Inositolphosphotransferase Aur1/Ipt1" evidence="6">
    <location>
        <begin position="151"/>
        <end position="272"/>
    </location>
</feature>
<feature type="transmembrane region" description="Helical" evidence="5">
    <location>
        <begin position="261"/>
        <end position="280"/>
    </location>
</feature>
<comment type="caution">
    <text evidence="7">The sequence shown here is derived from an EMBL/GenBank/DDBJ whole genome shotgun (WGS) entry which is preliminary data.</text>
</comment>
<name>D3BTK8_HETP5</name>
<feature type="transmembrane region" description="Helical" evidence="5">
    <location>
        <begin position="532"/>
        <end position="554"/>
    </location>
</feature>
<feature type="transmembrane region" description="Helical" evidence="5">
    <location>
        <begin position="447"/>
        <end position="471"/>
    </location>
</feature>
<dbReference type="Proteomes" id="UP000001396">
    <property type="component" value="Unassembled WGS sequence"/>
</dbReference>
<keyword evidence="4 5" id="KW-0472">Membrane</keyword>
<accession>D3BTK8</accession>
<dbReference type="PANTHER" id="PTHR31310:SF7">
    <property type="entry name" value="PA-PHOSPHATASE RELATED-FAMILY PROTEIN DDB_G0268928"/>
    <property type="match status" value="1"/>
</dbReference>
<dbReference type="SUPFAM" id="SSF48317">
    <property type="entry name" value="Acid phosphatase/Vanadium-dependent haloperoxidase"/>
    <property type="match status" value="1"/>
</dbReference>
<organism evidence="7 8">
    <name type="scientific">Heterostelium pallidum (strain ATCC 26659 / Pp 5 / PN500)</name>
    <name type="common">Cellular slime mold</name>
    <name type="synonym">Polysphondylium pallidum</name>
    <dbReference type="NCBI Taxonomy" id="670386"/>
    <lineage>
        <taxon>Eukaryota</taxon>
        <taxon>Amoebozoa</taxon>
        <taxon>Evosea</taxon>
        <taxon>Eumycetozoa</taxon>
        <taxon>Dictyostelia</taxon>
        <taxon>Acytosteliales</taxon>
        <taxon>Acytosteliaceae</taxon>
        <taxon>Heterostelium</taxon>
    </lineage>
</organism>
<keyword evidence="2 5" id="KW-0812">Transmembrane</keyword>
<protein>
    <submittedName>
        <fullName evidence="7">Phosphoesterase</fullName>
    </submittedName>
</protein>
<sequence>MFNSGVKVISVSQLYKFSITIEGFSMKKRWEFHNQSNYNHRLLEISTTGKVVLGTGRSSATWDAQLLYGDSSILGWLFPFGQLGLFIDKSSSIGPDSFVGKLSTEIFQLSYISYYIWGYFMEVYVLFKLWQSYLSKDPEKNKEMPIWDQLLKMFICSWISTYFVVFSINLIFPAESPRVFINDKYTNALNGFGLAGFIRNKIESAAKGSFGSFPSGHIATSWAVAFASYKIVPLYGYISAFAAFLITIATMYLRYHYLVDFLAAIPVAFICLMFGGFYSLNDIKNLFIRAKNSIKRLFSKNKKFNHCIMSNNITSSSSSSLSTKNCYCDPTVPFGYDCSYYGCKSFAYLFFFFFLFATVGSVYRSVSHRNSKTLFISYFIQIIGNSMITIRHLMLIIEVREVYSLAILLIFGGTIIYSSFNWIQLYWCRALIIILPKESIHLKVVRILRWLLIAINVLLFLLLFIGFALWWPYVATNLLMVIYGITSSISYLYLLVLLYMRSRQIKKESPTIQSAHSPAPNINNSINKVMHYGASIVFTGALFAITLLILTFWTPNSDTQNVVWLYFSRVTLLLYCVAFLSFNAMDSTTSKTSSTTKLNINSHDDTKKIDNDHLKKNIVVKNEDIKLKSLNPEV</sequence>
<dbReference type="InterPro" id="IPR026841">
    <property type="entry name" value="Aur1/Ipt1"/>
</dbReference>
<dbReference type="InterPro" id="IPR036938">
    <property type="entry name" value="PAP2/HPO_sf"/>
</dbReference>
<feature type="transmembrane region" description="Helical" evidence="5">
    <location>
        <begin position="403"/>
        <end position="427"/>
    </location>
</feature>
<evidence type="ECO:0000259" key="6">
    <source>
        <dbReference type="Pfam" id="PF14378"/>
    </source>
</evidence>
<feature type="transmembrane region" description="Helical" evidence="5">
    <location>
        <begin position="150"/>
        <end position="172"/>
    </location>
</feature>
<dbReference type="InterPro" id="IPR052185">
    <property type="entry name" value="IPC_Synthase-Related"/>
</dbReference>
<feature type="transmembrane region" description="Helical" evidence="5">
    <location>
        <begin position="234"/>
        <end position="254"/>
    </location>
</feature>
<evidence type="ECO:0000256" key="4">
    <source>
        <dbReference type="ARBA" id="ARBA00023136"/>
    </source>
</evidence>
<reference evidence="7 8" key="1">
    <citation type="journal article" date="2011" name="Genome Res.">
        <title>Phylogeny-wide analysis of social amoeba genomes highlights ancient origins for complex intercellular communication.</title>
        <authorList>
            <person name="Heidel A.J."/>
            <person name="Lawal H.M."/>
            <person name="Felder M."/>
            <person name="Schilde C."/>
            <person name="Helps N.R."/>
            <person name="Tunggal B."/>
            <person name="Rivero F."/>
            <person name="John U."/>
            <person name="Schleicher M."/>
            <person name="Eichinger L."/>
            <person name="Platzer M."/>
            <person name="Noegel A.A."/>
            <person name="Schaap P."/>
            <person name="Gloeckner G."/>
        </authorList>
    </citation>
    <scope>NUCLEOTIDE SEQUENCE [LARGE SCALE GENOMIC DNA]</scope>
    <source>
        <strain evidence="8">ATCC 26659 / Pp 5 / PN500</strain>
    </source>
</reference>
<feature type="transmembrane region" description="Helical" evidence="5">
    <location>
        <begin position="375"/>
        <end position="397"/>
    </location>
</feature>
<feature type="transmembrane region" description="Helical" evidence="5">
    <location>
        <begin position="477"/>
        <end position="499"/>
    </location>
</feature>
<dbReference type="AlphaFoldDB" id="D3BTK8"/>
<evidence type="ECO:0000256" key="5">
    <source>
        <dbReference type="SAM" id="Phobius"/>
    </source>
</evidence>
<evidence type="ECO:0000256" key="2">
    <source>
        <dbReference type="ARBA" id="ARBA00022692"/>
    </source>
</evidence>
<dbReference type="Pfam" id="PF14378">
    <property type="entry name" value="PAP2_3"/>
    <property type="match status" value="1"/>
</dbReference>
<dbReference type="PANTHER" id="PTHR31310">
    <property type="match status" value="1"/>
</dbReference>
<feature type="transmembrane region" description="Helical" evidence="5">
    <location>
        <begin position="345"/>
        <end position="363"/>
    </location>
</feature>
<dbReference type="Gene3D" id="1.20.144.10">
    <property type="entry name" value="Phosphatidic acid phosphatase type 2/haloperoxidase"/>
    <property type="match status" value="1"/>
</dbReference>
<dbReference type="GeneID" id="31366973"/>
<dbReference type="InParanoid" id="D3BTK8"/>
<keyword evidence="8" id="KW-1185">Reference proteome</keyword>
<comment type="subcellular location">
    <subcellularLocation>
        <location evidence="1">Membrane</location>
        <topology evidence="1">Multi-pass membrane protein</topology>
    </subcellularLocation>
</comment>
<evidence type="ECO:0000256" key="1">
    <source>
        <dbReference type="ARBA" id="ARBA00004141"/>
    </source>
</evidence>
<dbReference type="RefSeq" id="XP_020427559.1">
    <property type="nucleotide sequence ID" value="XM_020582256.1"/>
</dbReference>
<evidence type="ECO:0000313" key="8">
    <source>
        <dbReference type="Proteomes" id="UP000001396"/>
    </source>
</evidence>
<dbReference type="EMBL" id="ADBJ01000056">
    <property type="protein sequence ID" value="EFA75425.1"/>
    <property type="molecule type" value="Genomic_DNA"/>
</dbReference>
<keyword evidence="3 5" id="KW-1133">Transmembrane helix</keyword>
<feature type="transmembrane region" description="Helical" evidence="5">
    <location>
        <begin position="566"/>
        <end position="585"/>
    </location>
</feature>
<gene>
    <name evidence="7" type="ORF">PPL_11505</name>
</gene>
<evidence type="ECO:0000313" key="7">
    <source>
        <dbReference type="EMBL" id="EFA75425.1"/>
    </source>
</evidence>